<dbReference type="SUPFAM" id="SSF53756">
    <property type="entry name" value="UDP-Glycosyltransferase/glycogen phosphorylase"/>
    <property type="match status" value="1"/>
</dbReference>
<dbReference type="Proteomes" id="UP001372338">
    <property type="component" value="Unassembled WGS sequence"/>
</dbReference>
<gene>
    <name evidence="2" type="ORF">RIF29_29906</name>
</gene>
<evidence type="ECO:0000313" key="2">
    <source>
        <dbReference type="EMBL" id="KAK7256456.1"/>
    </source>
</evidence>
<dbReference type="GO" id="GO:0016757">
    <property type="term" value="F:glycosyltransferase activity"/>
    <property type="evidence" value="ECO:0007669"/>
    <property type="project" value="UniProtKB-KW"/>
</dbReference>
<keyword evidence="1" id="KW-0808">Transferase</keyword>
<dbReference type="PANTHER" id="PTHR48046:SF1">
    <property type="entry name" value="GLYCOSYLTRANSFERASE-RELATED"/>
    <property type="match status" value="1"/>
</dbReference>
<reference evidence="2 3" key="1">
    <citation type="submission" date="2024-01" db="EMBL/GenBank/DDBJ databases">
        <title>The genomes of 5 underutilized Papilionoideae crops provide insights into root nodulation and disease resistanc.</title>
        <authorList>
            <person name="Yuan L."/>
        </authorList>
    </citation>
    <scope>NUCLEOTIDE SEQUENCE [LARGE SCALE GENOMIC DNA]</scope>
    <source>
        <strain evidence="2">ZHUSHIDOU_FW_LH</strain>
        <tissue evidence="2">Leaf</tissue>
    </source>
</reference>
<comment type="caution">
    <text evidence="2">The sequence shown here is derived from an EMBL/GenBank/DDBJ whole genome shotgun (WGS) entry which is preliminary data.</text>
</comment>
<sequence length="224" mass="24491">MSGEFSDITEPIKAPGCVPIMAQDLPGAFQNRSSEIYKQFLDLGKGMYSANGILVNCFFEMESSVISALAEEGIGKPGIYPVGPITRKETRSEDNGSECLRWLDKQQPSSVLYISFGSGGTLPYNQVNELALGLELSGQKFLWVFRAPSNSASDGYLGVANEDTLQYLPSGFLERTKVQGEEGKVMRKRMKDLQVVAHSALHEYGSSTKTLSLLASKWENFGGI</sequence>
<keyword evidence="3" id="KW-1185">Reference proteome</keyword>
<keyword evidence="1" id="KW-0328">Glycosyltransferase</keyword>
<accession>A0AAN9EHQ4</accession>
<protein>
    <submittedName>
        <fullName evidence="2">Uncharacterized protein</fullName>
    </submittedName>
</protein>
<evidence type="ECO:0000313" key="3">
    <source>
        <dbReference type="Proteomes" id="UP001372338"/>
    </source>
</evidence>
<dbReference type="EMBL" id="JAYWIO010000006">
    <property type="protein sequence ID" value="KAK7256456.1"/>
    <property type="molecule type" value="Genomic_DNA"/>
</dbReference>
<proteinExistence type="predicted"/>
<evidence type="ECO:0000256" key="1">
    <source>
        <dbReference type="ARBA" id="ARBA00022676"/>
    </source>
</evidence>
<name>A0AAN9EHQ4_CROPI</name>
<dbReference type="Gene3D" id="3.40.50.2000">
    <property type="entry name" value="Glycogen Phosphorylase B"/>
    <property type="match status" value="2"/>
</dbReference>
<dbReference type="AlphaFoldDB" id="A0AAN9EHQ4"/>
<organism evidence="2 3">
    <name type="scientific">Crotalaria pallida</name>
    <name type="common">Smooth rattlebox</name>
    <name type="synonym">Crotalaria striata</name>
    <dbReference type="NCBI Taxonomy" id="3830"/>
    <lineage>
        <taxon>Eukaryota</taxon>
        <taxon>Viridiplantae</taxon>
        <taxon>Streptophyta</taxon>
        <taxon>Embryophyta</taxon>
        <taxon>Tracheophyta</taxon>
        <taxon>Spermatophyta</taxon>
        <taxon>Magnoliopsida</taxon>
        <taxon>eudicotyledons</taxon>
        <taxon>Gunneridae</taxon>
        <taxon>Pentapetalae</taxon>
        <taxon>rosids</taxon>
        <taxon>fabids</taxon>
        <taxon>Fabales</taxon>
        <taxon>Fabaceae</taxon>
        <taxon>Papilionoideae</taxon>
        <taxon>50 kb inversion clade</taxon>
        <taxon>genistoids sensu lato</taxon>
        <taxon>core genistoids</taxon>
        <taxon>Crotalarieae</taxon>
        <taxon>Crotalaria</taxon>
    </lineage>
</organism>
<dbReference type="PANTHER" id="PTHR48046">
    <property type="entry name" value="UDP-GLYCOSYLTRANSFERASE 72E1"/>
    <property type="match status" value="1"/>
</dbReference>